<dbReference type="PROSITE" id="PS51257">
    <property type="entry name" value="PROKAR_LIPOPROTEIN"/>
    <property type="match status" value="1"/>
</dbReference>
<feature type="compositionally biased region" description="Low complexity" evidence="1">
    <location>
        <begin position="31"/>
        <end position="52"/>
    </location>
</feature>
<proteinExistence type="predicted"/>
<accession>A0A6J6D871</accession>
<dbReference type="AlphaFoldDB" id="A0A6J6D871"/>
<protein>
    <submittedName>
        <fullName evidence="2">Unannotated protein</fullName>
    </submittedName>
</protein>
<organism evidence="2">
    <name type="scientific">freshwater metagenome</name>
    <dbReference type="NCBI Taxonomy" id="449393"/>
    <lineage>
        <taxon>unclassified sequences</taxon>
        <taxon>metagenomes</taxon>
        <taxon>ecological metagenomes</taxon>
    </lineage>
</organism>
<dbReference type="EMBL" id="CAEZSR010000050">
    <property type="protein sequence ID" value="CAB4558453.1"/>
    <property type="molecule type" value="Genomic_DNA"/>
</dbReference>
<reference evidence="2" key="1">
    <citation type="submission" date="2020-05" db="EMBL/GenBank/DDBJ databases">
        <authorList>
            <person name="Chiriac C."/>
            <person name="Salcher M."/>
            <person name="Ghai R."/>
            <person name="Kavagutti S V."/>
        </authorList>
    </citation>
    <scope>NUCLEOTIDE SEQUENCE</scope>
</reference>
<evidence type="ECO:0000313" key="2">
    <source>
        <dbReference type="EMBL" id="CAB4558453.1"/>
    </source>
</evidence>
<gene>
    <name evidence="2" type="ORF">UFOPK1493_01589</name>
</gene>
<name>A0A6J6D871_9ZZZZ</name>
<feature type="region of interest" description="Disordered" evidence="1">
    <location>
        <begin position="26"/>
        <end position="52"/>
    </location>
</feature>
<evidence type="ECO:0000256" key="1">
    <source>
        <dbReference type="SAM" id="MobiDB-lite"/>
    </source>
</evidence>
<sequence>MRAKKTAAVLMALSLGVVAAACGDDEEEGASTEGGSSETTAAGGTDTTAAAGGDAVCPSDLVIQTDWFPELEHGGTYQLIGPNGTADKATVSYSGPVQPQYAVGGLETITIKTVNFDKANSSTLLDGDADMAYIGFGDVIKDSAAIDMVTIMKTLDKDPQMLMWDPTQHDIQEPADIAATGARVLHFPGPAYIDYLIGKGYMTAEQSDPSYDGSDAKWVADGGSYFQQGFASNEVWKYENEIAWKDGAPADVSFFTVGEMGFDNYPASMTMMKTRAEELDACLTLLVPKMAQAWVDFFNDPKPITDAMIQINETHDGFWGLSEGLNEAGLQVVEDKQLGANSADGTYCSIDPERAQAIYDTVKPIYDAQGVTVVDDVTTLYTNKYCAGAPGR</sequence>